<reference key="1">
    <citation type="submission" date="2007-01" db="EMBL/GenBank/DDBJ databases">
        <title>The Genome Sequence of Puccinia graminis f. sp. tritici Strain CRL 75-36-700-3.</title>
        <authorList>
            <consortium name="The Broad Institute Genome Sequencing Platform"/>
            <person name="Birren B."/>
            <person name="Lander E."/>
            <person name="Galagan J."/>
            <person name="Nusbaum C."/>
            <person name="Devon K."/>
            <person name="Cuomo C."/>
            <person name="Jaffe D."/>
            <person name="Butler J."/>
            <person name="Alvarez P."/>
            <person name="Gnerre S."/>
            <person name="Grabherr M."/>
            <person name="Mauceli E."/>
            <person name="Brockman W."/>
            <person name="Young S."/>
            <person name="LaButti K."/>
            <person name="Sykes S."/>
            <person name="DeCaprio D."/>
            <person name="Crawford M."/>
            <person name="Koehrsen M."/>
            <person name="Engels R."/>
            <person name="Montgomery P."/>
            <person name="Pearson M."/>
            <person name="Howarth C."/>
            <person name="Larson L."/>
            <person name="White J."/>
            <person name="Zeng Q."/>
            <person name="Kodira C."/>
            <person name="Yandava C."/>
            <person name="Alvarado L."/>
            <person name="O'Leary S."/>
            <person name="Szabo L."/>
            <person name="Dean R."/>
            <person name="Schein J."/>
        </authorList>
    </citation>
    <scope>NUCLEOTIDE SEQUENCE</scope>
    <source>
        <strain>CRL 75-36-700-3</strain>
    </source>
</reference>
<dbReference type="RefSeq" id="XP_003331570.2">
    <property type="nucleotide sequence ID" value="XM_003331522.2"/>
</dbReference>
<dbReference type="Gene3D" id="3.50.50.60">
    <property type="entry name" value="FAD/NAD(P)-binding domain"/>
    <property type="match status" value="1"/>
</dbReference>
<dbReference type="VEuPathDB" id="FungiDB:PGTG_13370"/>
<dbReference type="GO" id="GO:0046872">
    <property type="term" value="F:metal ion binding"/>
    <property type="evidence" value="ECO:0007669"/>
    <property type="project" value="UniProtKB-KW"/>
</dbReference>
<keyword evidence="5" id="KW-0249">Electron transport</keyword>
<dbReference type="GeneID" id="10542394"/>
<dbReference type="Proteomes" id="UP000008783">
    <property type="component" value="Unassembled WGS sequence"/>
</dbReference>
<dbReference type="EC" id="1.5.5.1" evidence="5"/>
<dbReference type="InterPro" id="IPR036188">
    <property type="entry name" value="FAD/NAD-bd_sf"/>
</dbReference>
<proteinExistence type="predicted"/>
<dbReference type="EMBL" id="DS178304">
    <property type="protein sequence ID" value="EFP87151.2"/>
    <property type="molecule type" value="Genomic_DNA"/>
</dbReference>
<evidence type="ECO:0000259" key="6">
    <source>
        <dbReference type="Pfam" id="PF21162"/>
    </source>
</evidence>
<keyword evidence="5" id="KW-0813">Transport</keyword>
<dbReference type="SUPFAM" id="SSF51905">
    <property type="entry name" value="FAD/NAD(P)-binding domain"/>
    <property type="match status" value="1"/>
</dbReference>
<accession>E3KS76</accession>
<keyword evidence="5" id="KW-0411">Iron-sulfur</keyword>
<dbReference type="SUPFAM" id="SSF48576">
    <property type="entry name" value="Terpenoid synthases"/>
    <property type="match status" value="1"/>
</dbReference>
<organism evidence="7 8">
    <name type="scientific">Puccinia graminis f. sp. tritici (strain CRL 75-36-700-3 / race SCCL)</name>
    <name type="common">Black stem rust fungus</name>
    <dbReference type="NCBI Taxonomy" id="418459"/>
    <lineage>
        <taxon>Eukaryota</taxon>
        <taxon>Fungi</taxon>
        <taxon>Dikarya</taxon>
        <taxon>Basidiomycota</taxon>
        <taxon>Pucciniomycotina</taxon>
        <taxon>Pucciniomycetes</taxon>
        <taxon>Pucciniales</taxon>
        <taxon>Pucciniaceae</taxon>
        <taxon>Puccinia</taxon>
    </lineage>
</organism>
<feature type="domain" description="ETF-QO/FixC ubiquinone-binding" evidence="6">
    <location>
        <begin position="141"/>
        <end position="187"/>
    </location>
</feature>
<keyword evidence="5" id="KW-0479">Metal-binding</keyword>
<comment type="function">
    <text evidence="5">Accepts electrons from ETF and reduces ubiquinone.</text>
</comment>
<dbReference type="PANTHER" id="PTHR10617:SF107">
    <property type="entry name" value="ELECTRON TRANSFER FLAVOPROTEIN-UBIQUINONE OXIDOREDUCTASE, MITOCHONDRIAL"/>
    <property type="match status" value="1"/>
</dbReference>
<dbReference type="GO" id="GO:0022900">
    <property type="term" value="P:electron transport chain"/>
    <property type="evidence" value="ECO:0000318"/>
    <property type="project" value="GO_Central"/>
</dbReference>
<keyword evidence="3 5" id="KW-0274">FAD</keyword>
<comment type="catalytic activity">
    <reaction evidence="5">
        <text>a ubiquinone + reduced [electron-transfer flavoprotein] = a ubiquinol + oxidized [electron-transfer flavoprotein] + H(+)</text>
        <dbReference type="Rhea" id="RHEA:24052"/>
        <dbReference type="Rhea" id="RHEA-COMP:9565"/>
        <dbReference type="Rhea" id="RHEA-COMP:9566"/>
        <dbReference type="Rhea" id="RHEA-COMP:10685"/>
        <dbReference type="Rhea" id="RHEA-COMP:10686"/>
        <dbReference type="ChEBI" id="CHEBI:15378"/>
        <dbReference type="ChEBI" id="CHEBI:16389"/>
        <dbReference type="ChEBI" id="CHEBI:17976"/>
        <dbReference type="ChEBI" id="CHEBI:57692"/>
        <dbReference type="ChEBI" id="CHEBI:58307"/>
        <dbReference type="EC" id="1.5.5.1"/>
    </reaction>
</comment>
<evidence type="ECO:0000256" key="4">
    <source>
        <dbReference type="ARBA" id="ARBA00023002"/>
    </source>
</evidence>
<evidence type="ECO:0000313" key="8">
    <source>
        <dbReference type="Proteomes" id="UP000008783"/>
    </source>
</evidence>
<keyword evidence="8" id="KW-1185">Reference proteome</keyword>
<keyword evidence="2 5" id="KW-0285">Flavoprotein</keyword>
<dbReference type="InParanoid" id="E3KS76"/>
<sequence>MTRALGELWPEWREDGSAPIVMKASSKSMKFLTARLAFYPPQMNNKGNYIASLSKVRWWLAKQAEALGVEIYSGFAGAKLLHSDDGKAVQGVITNDISLDRSRKPKDPEWSSMLTGSCWPRAAMTAKTPRPTRDGKDPQTYGLRIKEVWRVKDDVYEPGKVLHTLGWLLQRDTYGGSWIYHLEDNMVWLLVWIIQTHTCLLIRNFNLEDELGKTGNGSDLKAGLITGLGLFAWKQFNWTFGELVVRKFCNPGNLDLAKEMVHKSDAIHSSYQLASHHIHLYLSQLNSFNDSKAKAGLE</sequence>
<evidence type="ECO:0000256" key="3">
    <source>
        <dbReference type="ARBA" id="ARBA00022827"/>
    </source>
</evidence>
<dbReference type="InterPro" id="IPR049398">
    <property type="entry name" value="ETF-QO/FixC_UQ-bd"/>
</dbReference>
<keyword evidence="5" id="KW-0830">Ubiquinone</keyword>
<dbReference type="HOGENOM" id="CLU_068105_0_0_1"/>
<dbReference type="GO" id="GO:0005743">
    <property type="term" value="C:mitochondrial inner membrane"/>
    <property type="evidence" value="ECO:0000318"/>
    <property type="project" value="GO_Central"/>
</dbReference>
<evidence type="ECO:0000256" key="1">
    <source>
        <dbReference type="ARBA" id="ARBA00001974"/>
    </source>
</evidence>
<dbReference type="AlphaFoldDB" id="E3KS76"/>
<dbReference type="SUPFAM" id="SSF54373">
    <property type="entry name" value="FAD-linked reductases, C-terminal domain"/>
    <property type="match status" value="1"/>
</dbReference>
<keyword evidence="4 5" id="KW-0560">Oxidoreductase</keyword>
<dbReference type="GO" id="GO:0004174">
    <property type="term" value="F:electron-transferring-flavoprotein dehydrogenase activity"/>
    <property type="evidence" value="ECO:0000318"/>
    <property type="project" value="GO_Central"/>
</dbReference>
<comment type="cofactor">
    <cofactor evidence="1 5">
        <name>FAD</name>
        <dbReference type="ChEBI" id="CHEBI:57692"/>
    </cofactor>
</comment>
<dbReference type="OrthoDB" id="437331at2759"/>
<evidence type="ECO:0000256" key="5">
    <source>
        <dbReference type="RuleBase" id="RU366068"/>
    </source>
</evidence>
<dbReference type="InterPro" id="IPR008949">
    <property type="entry name" value="Isoprenoid_synthase_dom_sf"/>
</dbReference>
<protein>
    <recommendedName>
        <fullName evidence="5">Electron transfer flavoprotein-ubiquinone oxidoreductase</fullName>
        <shortName evidence="5">ETF-QO</shortName>
        <ecNumber evidence="5">1.5.5.1</ecNumber>
    </recommendedName>
</protein>
<reference evidence="8" key="2">
    <citation type="journal article" date="2011" name="Proc. Natl. Acad. Sci. U.S.A.">
        <title>Obligate biotrophy features unraveled by the genomic analysis of rust fungi.</title>
        <authorList>
            <person name="Duplessis S."/>
            <person name="Cuomo C.A."/>
            <person name="Lin Y.-C."/>
            <person name="Aerts A."/>
            <person name="Tisserant E."/>
            <person name="Veneault-Fourrey C."/>
            <person name="Joly D.L."/>
            <person name="Hacquard S."/>
            <person name="Amselem J."/>
            <person name="Cantarel B.L."/>
            <person name="Chiu R."/>
            <person name="Coutinho P.M."/>
            <person name="Feau N."/>
            <person name="Field M."/>
            <person name="Frey P."/>
            <person name="Gelhaye E."/>
            <person name="Goldberg J."/>
            <person name="Grabherr M.G."/>
            <person name="Kodira C.D."/>
            <person name="Kohler A."/>
            <person name="Kuees U."/>
            <person name="Lindquist E.A."/>
            <person name="Lucas S.M."/>
            <person name="Mago R."/>
            <person name="Mauceli E."/>
            <person name="Morin E."/>
            <person name="Murat C."/>
            <person name="Pangilinan J.L."/>
            <person name="Park R."/>
            <person name="Pearson M."/>
            <person name="Quesneville H."/>
            <person name="Rouhier N."/>
            <person name="Sakthikumar S."/>
            <person name="Salamov A.A."/>
            <person name="Schmutz J."/>
            <person name="Selles B."/>
            <person name="Shapiro H."/>
            <person name="Tanguay P."/>
            <person name="Tuskan G.A."/>
            <person name="Henrissat B."/>
            <person name="Van de Peer Y."/>
            <person name="Rouze P."/>
            <person name="Ellis J.G."/>
            <person name="Dodds P.N."/>
            <person name="Schein J.E."/>
            <person name="Zhong S."/>
            <person name="Hamelin R.C."/>
            <person name="Grigoriev I.V."/>
            <person name="Szabo L.J."/>
            <person name="Martin F."/>
        </authorList>
    </citation>
    <scope>NUCLEOTIDE SEQUENCE [LARGE SCALE GENOMIC DNA]</scope>
    <source>
        <strain evidence="8">CRL 75-36-700-3 / race SCCL</strain>
    </source>
</reference>
<dbReference type="InterPro" id="IPR040156">
    <property type="entry name" value="ETF-QO"/>
</dbReference>
<dbReference type="Gene3D" id="3.30.9.90">
    <property type="match status" value="1"/>
</dbReference>
<dbReference type="STRING" id="418459.E3KS76"/>
<dbReference type="PANTHER" id="PTHR10617">
    <property type="entry name" value="ELECTRON TRANSFER FLAVOPROTEIN-UBIQUINONE OXIDOREDUCTASE"/>
    <property type="match status" value="1"/>
</dbReference>
<evidence type="ECO:0000313" key="7">
    <source>
        <dbReference type="EMBL" id="EFP87151.2"/>
    </source>
</evidence>
<comment type="cofactor">
    <cofactor evidence="5">
        <name>[4Fe-4S] cluster</name>
        <dbReference type="ChEBI" id="CHEBI:49883"/>
    </cofactor>
    <text evidence="5">Binds 1 [4Fe-4S] cluster.</text>
</comment>
<keyword evidence="5" id="KW-0408">Iron</keyword>
<dbReference type="KEGG" id="pgr:PGTG_13370"/>
<dbReference type="Pfam" id="PF21162">
    <property type="entry name" value="ETFQO_UQ-bd"/>
    <property type="match status" value="1"/>
</dbReference>
<dbReference type="GO" id="GO:0051539">
    <property type="term" value="F:4 iron, 4 sulfur cluster binding"/>
    <property type="evidence" value="ECO:0007669"/>
    <property type="project" value="UniProtKB-UniRule"/>
</dbReference>
<evidence type="ECO:0000256" key="2">
    <source>
        <dbReference type="ARBA" id="ARBA00022630"/>
    </source>
</evidence>
<dbReference type="Gene3D" id="1.10.600.10">
    <property type="entry name" value="Farnesyl Diphosphate Synthase"/>
    <property type="match status" value="1"/>
</dbReference>
<name>E3KS76_PUCGT</name>
<gene>
    <name evidence="7" type="ORF">PGTG_13370</name>
</gene>